<gene>
    <name evidence="2" type="ORF">G3256_07925</name>
</gene>
<reference evidence="2 3" key="1">
    <citation type="submission" date="2020-02" db="EMBL/GenBank/DDBJ databases">
        <title>Genome sequence of Roseobacter ponti.</title>
        <authorList>
            <person name="Hollensteiner J."/>
            <person name="Schneider D."/>
            <person name="Poehlein A."/>
            <person name="Daniel R."/>
        </authorList>
    </citation>
    <scope>NUCLEOTIDE SEQUENCE [LARGE SCALE GENOMIC DNA]</scope>
    <source>
        <strain evidence="2 3">DSM 106830</strain>
    </source>
</reference>
<dbReference type="EMBL" id="CP048788">
    <property type="protein sequence ID" value="QJF51091.1"/>
    <property type="molecule type" value="Genomic_DNA"/>
</dbReference>
<keyword evidence="2" id="KW-0255">Endonuclease</keyword>
<dbReference type="GO" id="GO:0003676">
    <property type="term" value="F:nucleic acid binding"/>
    <property type="evidence" value="ECO:0007669"/>
    <property type="project" value="InterPro"/>
</dbReference>
<protein>
    <submittedName>
        <fullName evidence="2">HNH endonuclease</fullName>
    </submittedName>
</protein>
<proteinExistence type="predicted"/>
<name>A0A858SUA2_9RHOB</name>
<dbReference type="GO" id="GO:0008270">
    <property type="term" value="F:zinc ion binding"/>
    <property type="evidence" value="ECO:0007669"/>
    <property type="project" value="InterPro"/>
</dbReference>
<keyword evidence="2" id="KW-0378">Hydrolase</keyword>
<dbReference type="Proteomes" id="UP000503308">
    <property type="component" value="Chromosome"/>
</dbReference>
<organism evidence="2 3">
    <name type="scientific">Roseobacter ponti</name>
    <dbReference type="NCBI Taxonomy" id="1891787"/>
    <lineage>
        <taxon>Bacteria</taxon>
        <taxon>Pseudomonadati</taxon>
        <taxon>Pseudomonadota</taxon>
        <taxon>Alphaproteobacteria</taxon>
        <taxon>Rhodobacterales</taxon>
        <taxon>Roseobacteraceae</taxon>
        <taxon>Roseobacter</taxon>
    </lineage>
</organism>
<dbReference type="InterPro" id="IPR002711">
    <property type="entry name" value="HNH"/>
</dbReference>
<keyword evidence="3" id="KW-1185">Reference proteome</keyword>
<dbReference type="Gene3D" id="1.10.30.50">
    <property type="match status" value="1"/>
</dbReference>
<dbReference type="Pfam" id="PF01844">
    <property type="entry name" value="HNH"/>
    <property type="match status" value="1"/>
</dbReference>
<sequence length="198" mass="22742">MQEETPGRTVLLKMVWEVDLKASSIRKHLKPNKILGRKSTFSNAFASALAPYDEYSEAAIAEAIDDLDQDPTEDLYCVYCGKEAATWDHVFNRVANGEFSGYGHRIRNLVPCCRTCNERKGKKNWKTFLELLNSDDKDLRIGRMERFLHAHAVPDDYKIIQSKAPEELSQFLQIRDQIFRLMLEADQLADSIRKKATS</sequence>
<feature type="domain" description="HNH" evidence="1">
    <location>
        <begin position="77"/>
        <end position="123"/>
    </location>
</feature>
<dbReference type="GO" id="GO:0004519">
    <property type="term" value="F:endonuclease activity"/>
    <property type="evidence" value="ECO:0007669"/>
    <property type="project" value="UniProtKB-KW"/>
</dbReference>
<evidence type="ECO:0000313" key="3">
    <source>
        <dbReference type="Proteomes" id="UP000503308"/>
    </source>
</evidence>
<dbReference type="KEGG" id="rpon:G3256_07925"/>
<dbReference type="AlphaFoldDB" id="A0A858SUA2"/>
<evidence type="ECO:0000313" key="2">
    <source>
        <dbReference type="EMBL" id="QJF51091.1"/>
    </source>
</evidence>
<accession>A0A858SUA2</accession>
<keyword evidence="2" id="KW-0540">Nuclease</keyword>
<dbReference type="RefSeq" id="WP_169640306.1">
    <property type="nucleotide sequence ID" value="NZ_CP048788.1"/>
</dbReference>
<evidence type="ECO:0000259" key="1">
    <source>
        <dbReference type="Pfam" id="PF01844"/>
    </source>
</evidence>